<dbReference type="GO" id="GO:0005737">
    <property type="term" value="C:cytoplasm"/>
    <property type="evidence" value="ECO:0007669"/>
    <property type="project" value="TreeGrafter"/>
</dbReference>
<keyword evidence="1" id="KW-0677">Repeat</keyword>
<evidence type="ECO:0000313" key="6">
    <source>
        <dbReference type="EMBL" id="KAK6787502.1"/>
    </source>
</evidence>
<dbReference type="GO" id="GO:0005634">
    <property type="term" value="C:nucleus"/>
    <property type="evidence" value="ECO:0007669"/>
    <property type="project" value="TreeGrafter"/>
</dbReference>
<gene>
    <name evidence="6" type="ORF">RDI58_016027</name>
</gene>
<dbReference type="PANTHER" id="PTHR13780">
    <property type="entry name" value="AMP-ACTIVATED PROTEIN KINASE, GAMMA REGULATORY SUBUNIT"/>
    <property type="match status" value="1"/>
</dbReference>
<keyword evidence="2 3" id="KW-0129">CBS domain</keyword>
<dbReference type="InterPro" id="IPR050511">
    <property type="entry name" value="AMPK_gamma/SDS23_families"/>
</dbReference>
<dbReference type="PROSITE" id="PS51371">
    <property type="entry name" value="CBS"/>
    <property type="match status" value="1"/>
</dbReference>
<dbReference type="InterPro" id="IPR000644">
    <property type="entry name" value="CBS_dom"/>
</dbReference>
<dbReference type="Pfam" id="PF00571">
    <property type="entry name" value="CBS"/>
    <property type="match status" value="1"/>
</dbReference>
<evidence type="ECO:0000256" key="3">
    <source>
        <dbReference type="PROSITE-ProRule" id="PRU00703"/>
    </source>
</evidence>
<evidence type="ECO:0000313" key="7">
    <source>
        <dbReference type="Proteomes" id="UP001371456"/>
    </source>
</evidence>
<proteinExistence type="predicted"/>
<dbReference type="EMBL" id="JBANQN010000006">
    <property type="protein sequence ID" value="KAK6787502.1"/>
    <property type="molecule type" value="Genomic_DNA"/>
</dbReference>
<feature type="region of interest" description="Disordered" evidence="4">
    <location>
        <begin position="1"/>
        <end position="22"/>
    </location>
</feature>
<evidence type="ECO:0000256" key="1">
    <source>
        <dbReference type="ARBA" id="ARBA00022737"/>
    </source>
</evidence>
<keyword evidence="7" id="KW-1185">Reference proteome</keyword>
<dbReference type="SMART" id="SM00116">
    <property type="entry name" value="CBS"/>
    <property type="match status" value="2"/>
</dbReference>
<dbReference type="AlphaFoldDB" id="A0AAN8TLL4"/>
<dbReference type="Proteomes" id="UP001371456">
    <property type="component" value="Unassembled WGS sequence"/>
</dbReference>
<dbReference type="PANTHER" id="PTHR13780:SF101">
    <property type="entry name" value="SNF1-RELATED PROTEIN KINASE REGULATORY SUBUNIT GAMMA-LIKE PV42A"/>
    <property type="match status" value="1"/>
</dbReference>
<reference evidence="6 7" key="1">
    <citation type="submission" date="2024-02" db="EMBL/GenBank/DDBJ databases">
        <title>de novo genome assembly of Solanum bulbocastanum strain 11H21.</title>
        <authorList>
            <person name="Hosaka A.J."/>
        </authorList>
    </citation>
    <scope>NUCLEOTIDE SEQUENCE [LARGE SCALE GENOMIC DNA]</scope>
    <source>
        <tissue evidence="6">Young leaves</tissue>
    </source>
</reference>
<dbReference type="InterPro" id="IPR046342">
    <property type="entry name" value="CBS_dom_sf"/>
</dbReference>
<feature type="domain" description="CBS" evidence="5">
    <location>
        <begin position="310"/>
        <end position="371"/>
    </location>
</feature>
<comment type="caution">
    <text evidence="6">The sequence shown here is derived from an EMBL/GenBank/DDBJ whole genome shotgun (WGS) entry which is preliminary data.</text>
</comment>
<sequence>MQATAEIQAAGSPRRSQKHQMLKDKQVKDLIVDKRRLVEVPYTATLADTINTLMANKVVAVPVAAPPGHWIGAGGSMIFESDKQTGAVRKHYIGMVTMLDILAHIAGNGCGDDDVHLTKKMMVPISSIIGHCLESLSLWTLSPNTSIVDCMEVFSKGIHRAMVPVNGRSENIVGVELTESASCYRMLTQMDLLRFLNDQQELKAIMSHKVSDKQLQAITDTVFGVTNKAKVIDVIKCMRTAALNAVPIVESYNDITEDHTQLVNGKKRKIVGTFSATDLRGCPVSKMQPLLNLEVLDFLKMLSGAPNTGMRSSWREQVTCHPESSLGEVVEKVVSDHVHRVWVVDEQGLLEGVVSLTDMIRVIRLCFKVSSEISSIRILFGISVTGFSLILTTFRRKTYAVGLIQLLVIL</sequence>
<name>A0AAN8TLL4_SOLBU</name>
<organism evidence="6 7">
    <name type="scientific">Solanum bulbocastanum</name>
    <name type="common">Wild potato</name>
    <dbReference type="NCBI Taxonomy" id="147425"/>
    <lineage>
        <taxon>Eukaryota</taxon>
        <taxon>Viridiplantae</taxon>
        <taxon>Streptophyta</taxon>
        <taxon>Embryophyta</taxon>
        <taxon>Tracheophyta</taxon>
        <taxon>Spermatophyta</taxon>
        <taxon>Magnoliopsida</taxon>
        <taxon>eudicotyledons</taxon>
        <taxon>Gunneridae</taxon>
        <taxon>Pentapetalae</taxon>
        <taxon>asterids</taxon>
        <taxon>lamiids</taxon>
        <taxon>Solanales</taxon>
        <taxon>Solanaceae</taxon>
        <taxon>Solanoideae</taxon>
        <taxon>Solaneae</taxon>
        <taxon>Solanum</taxon>
    </lineage>
</organism>
<dbReference type="SUPFAM" id="SSF54631">
    <property type="entry name" value="CBS-domain pair"/>
    <property type="match status" value="2"/>
</dbReference>
<protein>
    <recommendedName>
        <fullName evidence="5">CBS domain-containing protein</fullName>
    </recommendedName>
</protein>
<evidence type="ECO:0000256" key="4">
    <source>
        <dbReference type="SAM" id="MobiDB-lite"/>
    </source>
</evidence>
<dbReference type="Gene3D" id="3.10.580.10">
    <property type="entry name" value="CBS-domain"/>
    <property type="match status" value="2"/>
</dbReference>
<evidence type="ECO:0000259" key="5">
    <source>
        <dbReference type="PROSITE" id="PS51371"/>
    </source>
</evidence>
<accession>A0AAN8TLL4</accession>
<evidence type="ECO:0000256" key="2">
    <source>
        <dbReference type="ARBA" id="ARBA00023122"/>
    </source>
</evidence>